<dbReference type="Gene3D" id="3.50.50.60">
    <property type="entry name" value="FAD/NAD(P)-binding domain"/>
    <property type="match status" value="1"/>
</dbReference>
<dbReference type="Pfam" id="PF01593">
    <property type="entry name" value="Amino_oxidase"/>
    <property type="match status" value="1"/>
</dbReference>
<dbReference type="InterPro" id="IPR050464">
    <property type="entry name" value="Zeta_carotene_desat/Oxidored"/>
</dbReference>
<dbReference type="Proteomes" id="UP001239019">
    <property type="component" value="Unassembled WGS sequence"/>
</dbReference>
<organism evidence="2 3">
    <name type="scientific">Natronospira bacteriovora</name>
    <dbReference type="NCBI Taxonomy" id="3069753"/>
    <lineage>
        <taxon>Bacteria</taxon>
        <taxon>Pseudomonadati</taxon>
        <taxon>Pseudomonadota</taxon>
        <taxon>Gammaproteobacteria</taxon>
        <taxon>Natronospirales</taxon>
        <taxon>Natronospiraceae</taxon>
        <taxon>Natronospira</taxon>
    </lineage>
</organism>
<protein>
    <submittedName>
        <fullName evidence="2">FAD-dependent oxidoreductase</fullName>
    </submittedName>
</protein>
<accession>A0ABU0W880</accession>
<sequence>MRIAVVGSGISGLGAAWLLSAEHEVVLYESATRFGGHTNTVTVREGDRHVPVDTGFIVFNDLNYPHLSSLFRHLGVASAESDMSFAASLGEGEIEYAGDNLLKLFAQPANLFRPSHWRMLADILKFNQRAIDWLDQQAGKRGGGEQALTLGQFLHHHGFGMELSERYLLPMAAAIWSAPMARILDFPAISFLRFFRNHGLLQVNERPQWRTVTGGGREYVRRLIEPLGDRAIAGIGVEGIRRTPAGVLVRDSNGHEAEYEQVVLASHADQSLALLEDADEQERRVLSAFRFQANRAWLHSDSRLMPRRRRVWASWNYLADRRTREDSRVAVSYWMNRLQPLASERNYFVTLNPAQRPDPAVTWHCVDYEHPVFDLSALRAQEHLPAIQGQRGLWFCGAWTAYGFHEDGLRSAVNVCNAMGVHAPWQQGVADSRRRLAPPAPAVEALMEEG</sequence>
<evidence type="ECO:0000313" key="2">
    <source>
        <dbReference type="EMBL" id="MDQ2070219.1"/>
    </source>
</evidence>
<dbReference type="InterPro" id="IPR036188">
    <property type="entry name" value="FAD/NAD-bd_sf"/>
</dbReference>
<dbReference type="SUPFAM" id="SSF51905">
    <property type="entry name" value="FAD/NAD(P)-binding domain"/>
    <property type="match status" value="1"/>
</dbReference>
<keyword evidence="3" id="KW-1185">Reference proteome</keyword>
<name>A0ABU0W880_9GAMM</name>
<reference evidence="2 3" key="1">
    <citation type="submission" date="2023-08" db="EMBL/GenBank/DDBJ databases">
        <title>Whole-genome sequencing of halo(alkali)philic microorganisms from hypersaline lakes.</title>
        <authorList>
            <person name="Sorokin D.Y."/>
            <person name="Abbas B."/>
            <person name="Merkel A.Y."/>
        </authorList>
    </citation>
    <scope>NUCLEOTIDE SEQUENCE [LARGE SCALE GENOMIC DNA]</scope>
    <source>
        <strain evidence="2 3">AB-CW4</strain>
    </source>
</reference>
<comment type="caution">
    <text evidence="2">The sequence shown here is derived from an EMBL/GenBank/DDBJ whole genome shotgun (WGS) entry which is preliminary data.</text>
</comment>
<evidence type="ECO:0000313" key="3">
    <source>
        <dbReference type="Proteomes" id="UP001239019"/>
    </source>
</evidence>
<gene>
    <name evidence="2" type="ORF">RBH19_10045</name>
</gene>
<dbReference type="Gene3D" id="3.30.70.1990">
    <property type="match status" value="1"/>
</dbReference>
<proteinExistence type="predicted"/>
<dbReference type="RefSeq" id="WP_306728713.1">
    <property type="nucleotide sequence ID" value="NZ_JAVDDT010000006.1"/>
</dbReference>
<dbReference type="EMBL" id="JAVDDT010000006">
    <property type="protein sequence ID" value="MDQ2070219.1"/>
    <property type="molecule type" value="Genomic_DNA"/>
</dbReference>
<dbReference type="InterPro" id="IPR002937">
    <property type="entry name" value="Amino_oxidase"/>
</dbReference>
<dbReference type="PANTHER" id="PTHR42923:SF17">
    <property type="entry name" value="AMINE OXIDASE DOMAIN-CONTAINING PROTEIN"/>
    <property type="match status" value="1"/>
</dbReference>
<evidence type="ECO:0000259" key="1">
    <source>
        <dbReference type="Pfam" id="PF01593"/>
    </source>
</evidence>
<dbReference type="PANTHER" id="PTHR42923">
    <property type="entry name" value="PROTOPORPHYRINOGEN OXIDASE"/>
    <property type="match status" value="1"/>
</dbReference>
<dbReference type="Gene3D" id="1.10.405.20">
    <property type="match status" value="1"/>
</dbReference>
<feature type="domain" description="Amine oxidase" evidence="1">
    <location>
        <begin position="10"/>
        <end position="418"/>
    </location>
</feature>